<keyword evidence="7" id="KW-0804">Transcription</keyword>
<evidence type="ECO:0000256" key="9">
    <source>
        <dbReference type="RuleBase" id="RU004020"/>
    </source>
</evidence>
<keyword evidence="8" id="KW-0539">Nucleus</keyword>
<dbReference type="GO" id="GO:0000978">
    <property type="term" value="F:RNA polymerase II cis-regulatory region sequence-specific DNA binding"/>
    <property type="evidence" value="ECO:0007669"/>
    <property type="project" value="TreeGrafter"/>
</dbReference>
<evidence type="ECO:0000256" key="1">
    <source>
        <dbReference type="ARBA" id="ARBA00004123"/>
    </source>
</evidence>
<accession>A0AAU9NR13</accession>
<dbReference type="Proteomes" id="UP001157418">
    <property type="component" value="Unassembled WGS sequence"/>
</dbReference>
<comment type="caution">
    <text evidence="12">The sequence shown here is derived from an EMBL/GenBank/DDBJ whole genome shotgun (WGS) entry which is preliminary data.</text>
</comment>
<dbReference type="GO" id="GO:0006357">
    <property type="term" value="P:regulation of transcription by RNA polymerase II"/>
    <property type="evidence" value="ECO:0007669"/>
    <property type="project" value="TreeGrafter"/>
</dbReference>
<dbReference type="PRINTS" id="PR00056">
    <property type="entry name" value="HSFDOMAIN"/>
</dbReference>
<sequence length="516" mass="59418">MGTIEEVSDGSHGGSAFNNITNNGGGGGGSGGGGGGNGRTKLKLSCTNFLSKLYKMVDNKATNSIISWGSSSNTFLISDEERFISEILPCYFKINHLDNFTYQLNNYGFKKKEGGDLEFEHEYFQEGNQLLLKHIKRRNKPHMATNNMSTLSVATNELEALFAKVRHSQQQVKTKIHWLKDDIGKTFSEVKSIIEDNSHKLISTFFEGRKRKLVDFNLGTDFVDIEKDFELMYGQCEASVTHIDGFMTLSDLTEKITKKHNDNNRGGVAGYDQRVPPFLRKLYDMVQKEETDNFVSWNLPNRDSFIIRDINEFASQVLPMYFTHANFSSFNSQLNIYGFRKISWERHEYANEWFQGGRYDLLVNIKRRVKNPLLTCSTIKFSLTEVEMFKDQLKTIEQEQEKNIICLSNYEEQMKSSVHEFKEKVINMANIVNKMILTSNDNPENIKKPKTDIKDKGKTEDHYLNVDECMTSTDNNKAEAQTYFLDLMEDTWIVEREMEPYLSLYLGRASEMEKKV</sequence>
<evidence type="ECO:0000256" key="6">
    <source>
        <dbReference type="ARBA" id="ARBA00023125"/>
    </source>
</evidence>
<keyword evidence="3" id="KW-0597">Phosphoprotein</keyword>
<dbReference type="FunFam" id="1.10.10.10:FF:000037">
    <property type="entry name" value="Heat stress transcription factor B-4"/>
    <property type="match status" value="2"/>
</dbReference>
<evidence type="ECO:0000256" key="4">
    <source>
        <dbReference type="ARBA" id="ARBA00023015"/>
    </source>
</evidence>
<evidence type="ECO:0000313" key="13">
    <source>
        <dbReference type="Proteomes" id="UP001157418"/>
    </source>
</evidence>
<dbReference type="PANTHER" id="PTHR10015:SF304">
    <property type="entry name" value="HEAT STRESS TRANSCRIPTION FACTOR B-4B"/>
    <property type="match status" value="1"/>
</dbReference>
<feature type="region of interest" description="Disordered" evidence="10">
    <location>
        <begin position="1"/>
        <end position="23"/>
    </location>
</feature>
<dbReference type="InterPro" id="IPR036390">
    <property type="entry name" value="WH_DNA-bd_sf"/>
</dbReference>
<evidence type="ECO:0000259" key="11">
    <source>
        <dbReference type="SMART" id="SM00415"/>
    </source>
</evidence>
<dbReference type="AlphaFoldDB" id="A0AAU9NR13"/>
<evidence type="ECO:0000256" key="10">
    <source>
        <dbReference type="SAM" id="MobiDB-lite"/>
    </source>
</evidence>
<comment type="similarity">
    <text evidence="9">Belongs to the HSF family.</text>
</comment>
<dbReference type="InterPro" id="IPR036388">
    <property type="entry name" value="WH-like_DNA-bd_sf"/>
</dbReference>
<dbReference type="SUPFAM" id="SSF46785">
    <property type="entry name" value="Winged helix' DNA-binding domain"/>
    <property type="match status" value="2"/>
</dbReference>
<evidence type="ECO:0000256" key="8">
    <source>
        <dbReference type="ARBA" id="ARBA00023242"/>
    </source>
</evidence>
<protein>
    <recommendedName>
        <fullName evidence="11">HSF-type DNA-binding domain-containing protein</fullName>
    </recommendedName>
</protein>
<evidence type="ECO:0000256" key="3">
    <source>
        <dbReference type="ARBA" id="ARBA00022553"/>
    </source>
</evidence>
<feature type="domain" description="HSF-type DNA-binding" evidence="11">
    <location>
        <begin position="45"/>
        <end position="138"/>
    </location>
</feature>
<dbReference type="EMBL" id="CAKMRJ010005412">
    <property type="protein sequence ID" value="CAH1440070.1"/>
    <property type="molecule type" value="Genomic_DNA"/>
</dbReference>
<comment type="subcellular location">
    <subcellularLocation>
        <location evidence="1">Nucleus</location>
    </subcellularLocation>
</comment>
<gene>
    <name evidence="12" type="ORF">LVIROSA_LOCUS26227</name>
</gene>
<dbReference type="GO" id="GO:0003700">
    <property type="term" value="F:DNA-binding transcription factor activity"/>
    <property type="evidence" value="ECO:0007669"/>
    <property type="project" value="InterPro"/>
</dbReference>
<proteinExistence type="inferred from homology"/>
<name>A0AAU9NR13_9ASTR</name>
<evidence type="ECO:0000256" key="5">
    <source>
        <dbReference type="ARBA" id="ARBA00023016"/>
    </source>
</evidence>
<keyword evidence="4" id="KW-0805">Transcription regulation</keyword>
<dbReference type="SMART" id="SM00415">
    <property type="entry name" value="HSF"/>
    <property type="match status" value="2"/>
</dbReference>
<organism evidence="12 13">
    <name type="scientific">Lactuca virosa</name>
    <dbReference type="NCBI Taxonomy" id="75947"/>
    <lineage>
        <taxon>Eukaryota</taxon>
        <taxon>Viridiplantae</taxon>
        <taxon>Streptophyta</taxon>
        <taxon>Embryophyta</taxon>
        <taxon>Tracheophyta</taxon>
        <taxon>Spermatophyta</taxon>
        <taxon>Magnoliopsida</taxon>
        <taxon>eudicotyledons</taxon>
        <taxon>Gunneridae</taxon>
        <taxon>Pentapetalae</taxon>
        <taxon>asterids</taxon>
        <taxon>campanulids</taxon>
        <taxon>Asterales</taxon>
        <taxon>Asteraceae</taxon>
        <taxon>Cichorioideae</taxon>
        <taxon>Cichorieae</taxon>
        <taxon>Lactucinae</taxon>
        <taxon>Lactuca</taxon>
    </lineage>
</organism>
<dbReference type="Gene3D" id="1.10.10.10">
    <property type="entry name" value="Winged helix-like DNA-binding domain superfamily/Winged helix DNA-binding domain"/>
    <property type="match status" value="2"/>
</dbReference>
<feature type="domain" description="HSF-type DNA-binding" evidence="11">
    <location>
        <begin position="274"/>
        <end position="368"/>
    </location>
</feature>
<comment type="subunit">
    <text evidence="2">Homotrimer.</text>
</comment>
<dbReference type="PANTHER" id="PTHR10015">
    <property type="entry name" value="HEAT SHOCK TRANSCRIPTION FACTOR"/>
    <property type="match status" value="1"/>
</dbReference>
<keyword evidence="13" id="KW-1185">Reference proteome</keyword>
<evidence type="ECO:0000256" key="2">
    <source>
        <dbReference type="ARBA" id="ARBA00011233"/>
    </source>
</evidence>
<reference evidence="12 13" key="1">
    <citation type="submission" date="2022-01" db="EMBL/GenBank/DDBJ databases">
        <authorList>
            <person name="Xiong W."/>
            <person name="Schranz E."/>
        </authorList>
    </citation>
    <scope>NUCLEOTIDE SEQUENCE [LARGE SCALE GENOMIC DNA]</scope>
</reference>
<dbReference type="Pfam" id="PF00447">
    <property type="entry name" value="HSF_DNA-bind"/>
    <property type="match status" value="2"/>
</dbReference>
<evidence type="ECO:0000256" key="7">
    <source>
        <dbReference type="ARBA" id="ARBA00023163"/>
    </source>
</evidence>
<keyword evidence="5" id="KW-0346">Stress response</keyword>
<dbReference type="InterPro" id="IPR000232">
    <property type="entry name" value="HSF_DNA-bd"/>
</dbReference>
<keyword evidence="6" id="KW-0238">DNA-binding</keyword>
<evidence type="ECO:0000313" key="12">
    <source>
        <dbReference type="EMBL" id="CAH1440070.1"/>
    </source>
</evidence>
<dbReference type="GO" id="GO:0005634">
    <property type="term" value="C:nucleus"/>
    <property type="evidence" value="ECO:0007669"/>
    <property type="project" value="UniProtKB-SubCell"/>
</dbReference>